<dbReference type="GO" id="GO:0098552">
    <property type="term" value="C:side of membrane"/>
    <property type="evidence" value="ECO:0007669"/>
    <property type="project" value="UniProtKB-KW"/>
</dbReference>
<reference evidence="17" key="1">
    <citation type="submission" date="2019-08" db="EMBL/GenBank/DDBJ databases">
        <title>The genome of the North American firefly Photinus pyralis.</title>
        <authorList>
            <consortium name="Photinus pyralis genome working group"/>
            <person name="Fallon T.R."/>
            <person name="Sander Lower S.E."/>
            <person name="Weng J.-K."/>
        </authorList>
    </citation>
    <scope>NUCLEOTIDE SEQUENCE</scope>
    <source>
        <strain evidence="17">TRF0915ILg1</strain>
        <tissue evidence="17">Whole body</tissue>
    </source>
</reference>
<evidence type="ECO:0000256" key="2">
    <source>
        <dbReference type="ARBA" id="ARBA00010136"/>
    </source>
</evidence>
<dbReference type="GO" id="GO:0005737">
    <property type="term" value="C:cytoplasm"/>
    <property type="evidence" value="ECO:0007669"/>
    <property type="project" value="TreeGrafter"/>
</dbReference>
<name>A0A8K0DHU9_IGNLU</name>
<sequence length="948" mass="109706">MAIRILILTVLVLQSLQIIEVQCSHKRSIDLIAAHSLISDTRLPREVTPNSYILDLHPYPEEGSFTGRIKINITWQETTDRVTLHAHEDLVINHSEVSVTQYAPDDETSFREKESSTPHTPVEIKILRNEMVPKKPLFIIYLEKSLNRGTQCEIEISFSGKLYNDTSEGLFRSNYVNPSTGERKWFVASHFRPNLARRVFPCFDEPAYKVPFTLSIVRCKTMTALTNMPLLKSEELTKDPRWIRDYFQESPPMSTFTLGILVSDFASVAYNKTDDKDDLDVDIKIWTRPDFLSAVQNATEKIYKSLKSLQEFWGLPYPLPKLDCIALPNYQGTRPADNWGLILFKESELSNKGSWQISHELVYQWLGSLATPFWWSDAHINNALARYITTYTTLKISDGKETFHNWPMTMLYSIYYEFSKRYPHGKVMAIKQDSGSTKTELVFRMLNYTLGEKTLVHGLQRFISDRQFKTFFGDDIWGAITEQARFDSTLEDTITVNEIAASWITKDRLPVLNVTRNYGDKTSTLSQRVYLRERPHDVPDQDKLLWWIPVVLIREDKLNFTNSTPVAWMKRQREIQITGLPDADKFIIVNPEEIGPFPVNYDTNNWNLLAEYLQNNDGRLKIPVNTRAKLLHDAWNLAYAGDLNFATALNMTLFLRYEREHLAWDPVFTMIDHIGRHIDSSNVHKKFLTYVRILLTPLYEELGEEPQEGESEGRANLRSSSKVFLCQAGYKPCIEEAQAAFDKWMDTENPDEGNPVSNQYICPVFKWGSQEEWEFGLQRVINFPASRKQNERTYLLKTLAGCPVDSWKIEKILNITIFEQNGNFTDNDIYLIFSMLTGGSSGYTTLFNYLRKNWDAIKKAFENKPQLWNSLITSSTSVFKTQEGLDMVQSLYLEKQGQFGTAEFVIEKALKNIKEEAKWSNDNLPVIEAWLDNYLQKNKAENEKSKFL</sequence>
<dbReference type="GO" id="GO:0008237">
    <property type="term" value="F:metallopeptidase activity"/>
    <property type="evidence" value="ECO:0007669"/>
    <property type="project" value="UniProtKB-KW"/>
</dbReference>
<evidence type="ECO:0000256" key="9">
    <source>
        <dbReference type="ARBA" id="ARBA00023288"/>
    </source>
</evidence>
<keyword evidence="4 12" id="KW-0645">Protease</keyword>
<keyword evidence="13" id="KW-0732">Signal</keyword>
<dbReference type="InterPro" id="IPR045357">
    <property type="entry name" value="Aminopeptidase_N-like_N"/>
</dbReference>
<keyword evidence="3" id="KW-0472">Membrane</keyword>
<dbReference type="InterPro" id="IPR024571">
    <property type="entry name" value="ERAP1-like_C_dom"/>
</dbReference>
<dbReference type="PANTHER" id="PTHR11533">
    <property type="entry name" value="PROTEASE M1 ZINC METALLOPROTEASE"/>
    <property type="match status" value="1"/>
</dbReference>
<dbReference type="AlphaFoldDB" id="A0A8K0DHU9"/>
<keyword evidence="7 11" id="KW-0862">Zinc</keyword>
<dbReference type="InterPro" id="IPR042097">
    <property type="entry name" value="Aminopeptidase_N-like_N_sf"/>
</dbReference>
<evidence type="ECO:0000259" key="14">
    <source>
        <dbReference type="Pfam" id="PF01433"/>
    </source>
</evidence>
<feature type="chain" id="PRO_5035465813" description="Aminopeptidase" evidence="13">
    <location>
        <begin position="24"/>
        <end position="948"/>
    </location>
</feature>
<organism evidence="17 18">
    <name type="scientific">Ignelater luminosus</name>
    <name type="common">Cucubano</name>
    <name type="synonym">Pyrophorus luminosus</name>
    <dbReference type="NCBI Taxonomy" id="2038154"/>
    <lineage>
        <taxon>Eukaryota</taxon>
        <taxon>Metazoa</taxon>
        <taxon>Ecdysozoa</taxon>
        <taxon>Arthropoda</taxon>
        <taxon>Hexapoda</taxon>
        <taxon>Insecta</taxon>
        <taxon>Pterygota</taxon>
        <taxon>Neoptera</taxon>
        <taxon>Endopterygota</taxon>
        <taxon>Coleoptera</taxon>
        <taxon>Polyphaga</taxon>
        <taxon>Elateriformia</taxon>
        <taxon>Elateroidea</taxon>
        <taxon>Elateridae</taxon>
        <taxon>Agrypninae</taxon>
        <taxon>Pyrophorini</taxon>
        <taxon>Ignelater</taxon>
    </lineage>
</organism>
<dbReference type="GO" id="GO:0006508">
    <property type="term" value="P:proteolysis"/>
    <property type="evidence" value="ECO:0007669"/>
    <property type="project" value="UniProtKB-KW"/>
</dbReference>
<evidence type="ECO:0000256" key="6">
    <source>
        <dbReference type="ARBA" id="ARBA00022801"/>
    </source>
</evidence>
<dbReference type="Pfam" id="PF11838">
    <property type="entry name" value="ERAP1_C"/>
    <property type="match status" value="1"/>
</dbReference>
<evidence type="ECO:0000256" key="11">
    <source>
        <dbReference type="PIRSR" id="PIRSR634016-3"/>
    </source>
</evidence>
<evidence type="ECO:0000256" key="10">
    <source>
        <dbReference type="PIRSR" id="PIRSR634016-1"/>
    </source>
</evidence>
<dbReference type="GO" id="GO:0005886">
    <property type="term" value="C:plasma membrane"/>
    <property type="evidence" value="ECO:0007669"/>
    <property type="project" value="UniProtKB-SubCell"/>
</dbReference>
<dbReference type="SUPFAM" id="SSF55486">
    <property type="entry name" value="Metalloproteases ('zincins'), catalytic domain"/>
    <property type="match status" value="1"/>
</dbReference>
<evidence type="ECO:0000256" key="5">
    <source>
        <dbReference type="ARBA" id="ARBA00022723"/>
    </source>
</evidence>
<keyword evidence="3" id="KW-0336">GPI-anchor</keyword>
<evidence type="ECO:0000256" key="1">
    <source>
        <dbReference type="ARBA" id="ARBA00004609"/>
    </source>
</evidence>
<keyword evidence="12" id="KW-0031">Aminopeptidase</keyword>
<accession>A0A8K0DHU9</accession>
<keyword evidence="8 12" id="KW-0482">Metalloprotease</keyword>
<comment type="subcellular location">
    <subcellularLocation>
        <location evidence="1">Cell membrane</location>
        <topology evidence="1">Lipid-anchor</topology>
        <topology evidence="1">GPI-anchor</topology>
    </subcellularLocation>
</comment>
<feature type="binding site" evidence="11">
    <location>
        <position position="359"/>
    </location>
    <ligand>
        <name>Zn(2+)</name>
        <dbReference type="ChEBI" id="CHEBI:29105"/>
        <note>catalytic</note>
    </ligand>
</feature>
<dbReference type="GO" id="GO:0004177">
    <property type="term" value="F:aminopeptidase activity"/>
    <property type="evidence" value="ECO:0007669"/>
    <property type="project" value="UniProtKB-KW"/>
</dbReference>
<keyword evidence="3" id="KW-0325">Glycoprotein</keyword>
<feature type="domain" description="Aminopeptidase N-like N-terminal" evidence="16">
    <location>
        <begin position="49"/>
        <end position="256"/>
    </location>
</feature>
<evidence type="ECO:0000256" key="3">
    <source>
        <dbReference type="ARBA" id="ARBA00022622"/>
    </source>
</evidence>
<comment type="similarity">
    <text evidence="2 12">Belongs to the peptidase M1 family.</text>
</comment>
<evidence type="ECO:0000256" key="8">
    <source>
        <dbReference type="ARBA" id="ARBA00023049"/>
    </source>
</evidence>
<dbReference type="EC" id="3.4.11.-" evidence="12"/>
<dbReference type="InterPro" id="IPR027268">
    <property type="entry name" value="Peptidase_M4/M1_CTD_sf"/>
</dbReference>
<feature type="signal peptide" evidence="13">
    <location>
        <begin position="1"/>
        <end position="23"/>
    </location>
</feature>
<dbReference type="Pfam" id="PF01433">
    <property type="entry name" value="Peptidase_M1"/>
    <property type="match status" value="1"/>
</dbReference>
<evidence type="ECO:0000313" key="17">
    <source>
        <dbReference type="EMBL" id="KAF2903576.1"/>
    </source>
</evidence>
<feature type="active site" description="Proton acceptor" evidence="10">
    <location>
        <position position="360"/>
    </location>
</feature>
<dbReference type="Gene3D" id="2.60.40.1730">
    <property type="entry name" value="tricorn interacting facor f3 domain"/>
    <property type="match status" value="1"/>
</dbReference>
<evidence type="ECO:0000256" key="12">
    <source>
        <dbReference type="RuleBase" id="RU364040"/>
    </source>
</evidence>
<evidence type="ECO:0000313" key="18">
    <source>
        <dbReference type="Proteomes" id="UP000801492"/>
    </source>
</evidence>
<dbReference type="InterPro" id="IPR014782">
    <property type="entry name" value="Peptidase_M1_dom"/>
</dbReference>
<comment type="cofactor">
    <cofactor evidence="11 12">
        <name>Zn(2+)</name>
        <dbReference type="ChEBI" id="CHEBI:29105"/>
    </cofactor>
    <text evidence="11 12">Binds 1 zinc ion per subunit.</text>
</comment>
<evidence type="ECO:0000256" key="7">
    <source>
        <dbReference type="ARBA" id="ARBA00022833"/>
    </source>
</evidence>
<dbReference type="Pfam" id="PF17900">
    <property type="entry name" value="Peptidase_M1_N"/>
    <property type="match status" value="1"/>
</dbReference>
<dbReference type="SUPFAM" id="SSF63737">
    <property type="entry name" value="Leukotriene A4 hydrolase N-terminal domain"/>
    <property type="match status" value="1"/>
</dbReference>
<feature type="domain" description="Peptidase M1 membrane alanine aminopeptidase" evidence="14">
    <location>
        <begin position="299"/>
        <end position="503"/>
    </location>
</feature>
<evidence type="ECO:0000256" key="13">
    <source>
        <dbReference type="SAM" id="SignalP"/>
    </source>
</evidence>
<keyword evidence="9" id="KW-0449">Lipoprotein</keyword>
<keyword evidence="5 11" id="KW-0479">Metal-binding</keyword>
<keyword evidence="6 12" id="KW-0378">Hydrolase</keyword>
<evidence type="ECO:0000259" key="15">
    <source>
        <dbReference type="Pfam" id="PF11838"/>
    </source>
</evidence>
<dbReference type="InterPro" id="IPR050344">
    <property type="entry name" value="Peptidase_M1_aminopeptidases"/>
</dbReference>
<keyword evidence="18" id="KW-1185">Reference proteome</keyword>
<proteinExistence type="inferred from homology"/>
<dbReference type="Proteomes" id="UP000801492">
    <property type="component" value="Unassembled WGS sequence"/>
</dbReference>
<comment type="caution">
    <text evidence="17">The sequence shown here is derived from an EMBL/GenBank/DDBJ whole genome shotgun (WGS) entry which is preliminary data.</text>
</comment>
<dbReference type="InterPro" id="IPR034016">
    <property type="entry name" value="M1_APN-typ"/>
</dbReference>
<feature type="domain" description="ERAP1-like C-terminal" evidence="15">
    <location>
        <begin position="586"/>
        <end position="914"/>
    </location>
</feature>
<gene>
    <name evidence="17" type="ORF">ILUMI_02611</name>
</gene>
<dbReference type="FunFam" id="1.25.50.20:FF:000005">
    <property type="entry name" value="Aminopeptidase N-like protein"/>
    <property type="match status" value="1"/>
</dbReference>
<dbReference type="Gene3D" id="1.10.390.10">
    <property type="entry name" value="Neutral Protease Domain 2"/>
    <property type="match status" value="1"/>
</dbReference>
<dbReference type="Gene3D" id="1.25.50.20">
    <property type="match status" value="1"/>
</dbReference>
<evidence type="ECO:0000259" key="16">
    <source>
        <dbReference type="Pfam" id="PF17900"/>
    </source>
</evidence>
<dbReference type="GO" id="GO:0005615">
    <property type="term" value="C:extracellular space"/>
    <property type="evidence" value="ECO:0007669"/>
    <property type="project" value="TreeGrafter"/>
</dbReference>
<dbReference type="GO" id="GO:0008270">
    <property type="term" value="F:zinc ion binding"/>
    <property type="evidence" value="ECO:0007669"/>
    <property type="project" value="UniProtKB-UniRule"/>
</dbReference>
<evidence type="ECO:0000256" key="4">
    <source>
        <dbReference type="ARBA" id="ARBA00022670"/>
    </source>
</evidence>
<dbReference type="PRINTS" id="PR00756">
    <property type="entry name" value="ALADIPTASE"/>
</dbReference>
<dbReference type="EMBL" id="VTPC01000992">
    <property type="protein sequence ID" value="KAF2903576.1"/>
    <property type="molecule type" value="Genomic_DNA"/>
</dbReference>
<protein>
    <recommendedName>
        <fullName evidence="12">Aminopeptidase</fullName>
        <ecNumber evidence="12">3.4.11.-</ecNumber>
    </recommendedName>
</protein>
<dbReference type="OrthoDB" id="8182982at2759"/>
<dbReference type="PANTHER" id="PTHR11533:SF18">
    <property type="entry name" value="FI02158P"/>
    <property type="match status" value="1"/>
</dbReference>
<dbReference type="Gene3D" id="2.60.40.1910">
    <property type="match status" value="1"/>
</dbReference>
<dbReference type="FunFam" id="2.60.40.1910:FF:000013">
    <property type="entry name" value="Aminopeptidase"/>
    <property type="match status" value="1"/>
</dbReference>
<dbReference type="InterPro" id="IPR001930">
    <property type="entry name" value="Peptidase_M1"/>
</dbReference>
<dbReference type="CDD" id="cd09601">
    <property type="entry name" value="M1_APN-Q_like"/>
    <property type="match status" value="1"/>
</dbReference>